<comment type="caution">
    <text evidence="5">The sequence shown here is derived from an EMBL/GenBank/DDBJ whole genome shotgun (WGS) entry which is preliminary data.</text>
</comment>
<evidence type="ECO:0000259" key="4">
    <source>
        <dbReference type="SMART" id="SM00563"/>
    </source>
</evidence>
<dbReference type="SUPFAM" id="SSF69593">
    <property type="entry name" value="Glycerol-3-phosphate (1)-acyltransferase"/>
    <property type="match status" value="1"/>
</dbReference>
<protein>
    <submittedName>
        <fullName evidence="5">1-acyl-sn-glycerol-3-phosphate acyltransferase</fullName>
    </submittedName>
</protein>
<organism evidence="5 6">
    <name type="scientific">Desulfovibrio psychrotolerans</name>
    <dbReference type="NCBI Taxonomy" id="415242"/>
    <lineage>
        <taxon>Bacteria</taxon>
        <taxon>Pseudomonadati</taxon>
        <taxon>Thermodesulfobacteriota</taxon>
        <taxon>Desulfovibrionia</taxon>
        <taxon>Desulfovibrionales</taxon>
        <taxon>Desulfovibrionaceae</taxon>
        <taxon>Desulfovibrio</taxon>
    </lineage>
</organism>
<dbReference type="InterPro" id="IPR002123">
    <property type="entry name" value="Plipid/glycerol_acylTrfase"/>
</dbReference>
<feature type="domain" description="Phospholipid/glycerol acyltransferase" evidence="4">
    <location>
        <begin position="89"/>
        <end position="206"/>
    </location>
</feature>
<dbReference type="GO" id="GO:0003841">
    <property type="term" value="F:1-acylglycerol-3-phosphate O-acyltransferase activity"/>
    <property type="evidence" value="ECO:0007669"/>
    <property type="project" value="TreeGrafter"/>
</dbReference>
<dbReference type="CDD" id="cd07989">
    <property type="entry name" value="LPLAT_AGPAT-like"/>
    <property type="match status" value="1"/>
</dbReference>
<dbReference type="GO" id="GO:0006654">
    <property type="term" value="P:phosphatidic acid biosynthetic process"/>
    <property type="evidence" value="ECO:0007669"/>
    <property type="project" value="TreeGrafter"/>
</dbReference>
<dbReference type="RefSeq" id="WP_174408229.1">
    <property type="nucleotide sequence ID" value="NZ_BLVP01000001.1"/>
</dbReference>
<reference evidence="5 6" key="1">
    <citation type="submission" date="2020-05" db="EMBL/GenBank/DDBJ databases">
        <title>Draft genome sequence of Desulfovibrio psychrotolerans JS1T.</title>
        <authorList>
            <person name="Ueno A."/>
            <person name="Tamazawa S."/>
            <person name="Tamamura S."/>
            <person name="Murakami T."/>
            <person name="Kiyama T."/>
            <person name="Inomata H."/>
            <person name="Amano Y."/>
            <person name="Miyakawa K."/>
            <person name="Tamaki H."/>
            <person name="Naganuma T."/>
            <person name="Kaneko K."/>
        </authorList>
    </citation>
    <scope>NUCLEOTIDE SEQUENCE [LARGE SCALE GENOMIC DNA]</scope>
    <source>
        <strain evidence="5 6">JS1</strain>
    </source>
</reference>
<dbReference type="PANTHER" id="PTHR10434">
    <property type="entry name" value="1-ACYL-SN-GLYCEROL-3-PHOSPHATE ACYLTRANSFERASE"/>
    <property type="match status" value="1"/>
</dbReference>
<evidence type="ECO:0000256" key="2">
    <source>
        <dbReference type="ARBA" id="ARBA00022679"/>
    </source>
</evidence>
<evidence type="ECO:0000256" key="1">
    <source>
        <dbReference type="ARBA" id="ARBA00005189"/>
    </source>
</evidence>
<dbReference type="AlphaFoldDB" id="A0A7J0BR27"/>
<sequence length="260" mass="29234">MHEFPARYQNAYHTPDNTSNPIARLFPNLFFYPSMLATVGQASRLAKQDKLGPVEWVNSSLAIIRAFERVGVRFHFENLHAFTEQQGPCVFVGNHMSTLETFVLPALIQPYRNVTFVVKQGLLEYPFFRWIMRSRNPIAVGRSNPREDLKTVLEEGAERLARGISVVVFPQATRSETLDPAIFNSIGVKLAKRAQVPVVPLALKTNAWGMGSVIKDFGPVRPSLPVHIRFGTPLLVEGNGKAEHQHICDFISAALDEWRN</sequence>
<evidence type="ECO:0000313" key="5">
    <source>
        <dbReference type="EMBL" id="GFM35514.1"/>
    </source>
</evidence>
<keyword evidence="6" id="KW-1185">Reference proteome</keyword>
<comment type="pathway">
    <text evidence="1">Lipid metabolism.</text>
</comment>
<gene>
    <name evidence="5" type="ORF">DSM19430T_01980</name>
</gene>
<keyword evidence="3 5" id="KW-0012">Acyltransferase</keyword>
<dbReference type="Pfam" id="PF01553">
    <property type="entry name" value="Acyltransferase"/>
    <property type="match status" value="1"/>
</dbReference>
<dbReference type="EMBL" id="BLVP01000001">
    <property type="protein sequence ID" value="GFM35514.1"/>
    <property type="molecule type" value="Genomic_DNA"/>
</dbReference>
<proteinExistence type="predicted"/>
<evidence type="ECO:0000313" key="6">
    <source>
        <dbReference type="Proteomes" id="UP000503820"/>
    </source>
</evidence>
<name>A0A7J0BR27_9BACT</name>
<keyword evidence="2 5" id="KW-0808">Transferase</keyword>
<evidence type="ECO:0000256" key="3">
    <source>
        <dbReference type="ARBA" id="ARBA00023315"/>
    </source>
</evidence>
<dbReference type="Proteomes" id="UP000503820">
    <property type="component" value="Unassembled WGS sequence"/>
</dbReference>
<dbReference type="SMART" id="SM00563">
    <property type="entry name" value="PlsC"/>
    <property type="match status" value="1"/>
</dbReference>
<dbReference type="PANTHER" id="PTHR10434:SF40">
    <property type="entry name" value="1-ACYL-SN-GLYCEROL-3-PHOSPHATE ACYLTRANSFERASE"/>
    <property type="match status" value="1"/>
</dbReference>
<accession>A0A7J0BR27</accession>